<evidence type="ECO:0000313" key="2">
    <source>
        <dbReference type="Proteomes" id="UP001525961"/>
    </source>
</evidence>
<dbReference type="EMBL" id="JAMXFA010000022">
    <property type="protein sequence ID" value="MCT7979377.1"/>
    <property type="molecule type" value="Genomic_DNA"/>
</dbReference>
<comment type="caution">
    <text evidence="1">The sequence shown here is derived from an EMBL/GenBank/DDBJ whole genome shotgun (WGS) entry which is preliminary data.</text>
</comment>
<sequence>MTRTAHDQFAKQYLEELLAYLGQVQTSRDVPSEVRQIDVYFVPAATPSTAPETLGVLGQMAATTGLFEVFRNAPTPVEIRTCKLKLYSLQGDLLRQARREKNSLGESDLPRLWVLSPSCSERLVNGFGAQLDESGNWLPGIYFMPEFEKTALVAIDQLPANLNTLWLRVLGRGATQQQAVNELLSLPQGHPFRRNLLEILSNWRINVQLRQNQEEENPELIMNLSPAYYQWREATLQEGLQRGVQQERKQRVQELLKFRFGSIDEELASIIEALLQVSGEELIPLLLTLSREELLQRFGRS</sequence>
<gene>
    <name evidence="1" type="ORF">NG792_16815</name>
</gene>
<keyword evidence="2" id="KW-1185">Reference proteome</keyword>
<accession>A0ABT2N9M1</accession>
<name>A0ABT2N9M1_9CYAN</name>
<evidence type="ECO:0008006" key="3">
    <source>
        <dbReference type="Google" id="ProtNLM"/>
    </source>
</evidence>
<dbReference type="RefSeq" id="WP_261199101.1">
    <property type="nucleotide sequence ID" value="NZ_JAMXFA010000022.1"/>
</dbReference>
<protein>
    <recommendedName>
        <fullName evidence="3">Flagellar assembly protein H</fullName>
    </recommendedName>
</protein>
<organism evidence="1 2">
    <name type="scientific">Laspinema olomoucense D3b</name>
    <dbReference type="NCBI Taxonomy" id="2953688"/>
    <lineage>
        <taxon>Bacteria</taxon>
        <taxon>Bacillati</taxon>
        <taxon>Cyanobacteriota</taxon>
        <taxon>Cyanophyceae</taxon>
        <taxon>Oscillatoriophycideae</taxon>
        <taxon>Oscillatoriales</taxon>
        <taxon>Laspinemataceae</taxon>
        <taxon>Laspinema</taxon>
        <taxon>Laspinema olomoucense</taxon>
    </lineage>
</organism>
<evidence type="ECO:0000313" key="1">
    <source>
        <dbReference type="EMBL" id="MCT7979377.1"/>
    </source>
</evidence>
<proteinExistence type="predicted"/>
<dbReference type="Proteomes" id="UP001525961">
    <property type="component" value="Unassembled WGS sequence"/>
</dbReference>
<reference evidence="1 2" key="1">
    <citation type="journal article" date="2022" name="Front. Microbiol.">
        <title>High genomic differentiation and limited gene flow indicate recent cryptic speciation within the genus Laspinema (cyanobacteria).</title>
        <authorList>
            <person name="Stanojkovic A."/>
            <person name="Skoupy S."/>
            <person name="Skaloud P."/>
            <person name="Dvorak P."/>
        </authorList>
    </citation>
    <scope>NUCLEOTIDE SEQUENCE [LARGE SCALE GENOMIC DNA]</scope>
    <source>
        <strain evidence="1 2">D3b</strain>
    </source>
</reference>